<evidence type="ECO:0000256" key="1">
    <source>
        <dbReference type="ARBA" id="ARBA00004141"/>
    </source>
</evidence>
<proteinExistence type="predicted"/>
<dbReference type="InterPro" id="IPR011547">
    <property type="entry name" value="SLC26A/SulP_dom"/>
</dbReference>
<keyword evidence="3 5" id="KW-1133">Transmembrane helix</keyword>
<dbReference type="AlphaFoldDB" id="A0A3S3PDN1"/>
<feature type="domain" description="SLC26A/SulP transporter" evidence="6">
    <location>
        <begin position="55"/>
        <end position="494"/>
    </location>
</feature>
<reference evidence="7 8" key="1">
    <citation type="journal article" date="2018" name="Gigascience">
        <title>Genomes of trombidid mites reveal novel predicted allergens and laterally-transferred genes associated with secondary metabolism.</title>
        <authorList>
            <person name="Dong X."/>
            <person name="Chaisiri K."/>
            <person name="Xia D."/>
            <person name="Armstrong S.D."/>
            <person name="Fang Y."/>
            <person name="Donnelly M.J."/>
            <person name="Kadowaki T."/>
            <person name="McGarry J.W."/>
            <person name="Darby A.C."/>
            <person name="Makepeace B.L."/>
        </authorList>
    </citation>
    <scope>NUCLEOTIDE SEQUENCE [LARGE SCALE GENOMIC DNA]</scope>
    <source>
        <strain evidence="7">UoL-WK</strain>
    </source>
</reference>
<comment type="caution">
    <text evidence="7">The sequence shown here is derived from an EMBL/GenBank/DDBJ whole genome shotgun (WGS) entry which is preliminary data.</text>
</comment>
<evidence type="ECO:0000313" key="8">
    <source>
        <dbReference type="Proteomes" id="UP000285301"/>
    </source>
</evidence>
<accession>A0A3S3PDN1</accession>
<feature type="transmembrane region" description="Helical" evidence="5">
    <location>
        <begin position="271"/>
        <end position="294"/>
    </location>
</feature>
<evidence type="ECO:0000259" key="6">
    <source>
        <dbReference type="Pfam" id="PF00916"/>
    </source>
</evidence>
<feature type="transmembrane region" description="Helical" evidence="5">
    <location>
        <begin position="156"/>
        <end position="178"/>
    </location>
</feature>
<organism evidence="7 8">
    <name type="scientific">Dinothrombium tinctorium</name>
    <dbReference type="NCBI Taxonomy" id="1965070"/>
    <lineage>
        <taxon>Eukaryota</taxon>
        <taxon>Metazoa</taxon>
        <taxon>Ecdysozoa</taxon>
        <taxon>Arthropoda</taxon>
        <taxon>Chelicerata</taxon>
        <taxon>Arachnida</taxon>
        <taxon>Acari</taxon>
        <taxon>Acariformes</taxon>
        <taxon>Trombidiformes</taxon>
        <taxon>Prostigmata</taxon>
        <taxon>Anystina</taxon>
        <taxon>Parasitengona</taxon>
        <taxon>Trombidioidea</taxon>
        <taxon>Trombidiidae</taxon>
        <taxon>Dinothrombium</taxon>
    </lineage>
</organism>
<comment type="subcellular location">
    <subcellularLocation>
        <location evidence="1">Membrane</location>
        <topology evidence="1">Multi-pass membrane protein</topology>
    </subcellularLocation>
</comment>
<dbReference type="InterPro" id="IPR001902">
    <property type="entry name" value="SLC26A/SulP_fam"/>
</dbReference>
<dbReference type="Proteomes" id="UP000285301">
    <property type="component" value="Unassembled WGS sequence"/>
</dbReference>
<dbReference type="EMBL" id="NCKU01002141">
    <property type="protein sequence ID" value="RWS10300.1"/>
    <property type="molecule type" value="Genomic_DNA"/>
</dbReference>
<keyword evidence="4 5" id="KW-0472">Membrane</keyword>
<evidence type="ECO:0000256" key="3">
    <source>
        <dbReference type="ARBA" id="ARBA00022989"/>
    </source>
</evidence>
<gene>
    <name evidence="7" type="ORF">B4U79_08382</name>
</gene>
<feature type="transmembrane region" description="Helical" evidence="5">
    <location>
        <begin position="488"/>
        <end position="520"/>
    </location>
</feature>
<feature type="transmembrane region" description="Helical" evidence="5">
    <location>
        <begin position="461"/>
        <end position="481"/>
    </location>
</feature>
<feature type="transmembrane region" description="Helical" evidence="5">
    <location>
        <begin position="394"/>
        <end position="414"/>
    </location>
</feature>
<name>A0A3S3PDN1_9ACAR</name>
<feature type="transmembrane region" description="Helical" evidence="5">
    <location>
        <begin position="213"/>
        <end position="230"/>
    </location>
</feature>
<evidence type="ECO:0000256" key="5">
    <source>
        <dbReference type="SAM" id="Phobius"/>
    </source>
</evidence>
<dbReference type="STRING" id="1965070.A0A3S3PDN1"/>
<protein>
    <submittedName>
        <fullName evidence="7">Sodium-independent sulfate anion transporter-like protein</fullName>
    </submittedName>
</protein>
<dbReference type="PANTHER" id="PTHR11814">
    <property type="entry name" value="SULFATE TRANSPORTER"/>
    <property type="match status" value="1"/>
</dbReference>
<dbReference type="Pfam" id="PF00916">
    <property type="entry name" value="Sulfate_transp"/>
    <property type="match status" value="1"/>
</dbReference>
<feature type="transmembrane region" description="Helical" evidence="5">
    <location>
        <begin position="344"/>
        <end position="362"/>
    </location>
</feature>
<evidence type="ECO:0000256" key="4">
    <source>
        <dbReference type="ARBA" id="ARBA00023136"/>
    </source>
</evidence>
<dbReference type="GO" id="GO:0016020">
    <property type="term" value="C:membrane"/>
    <property type="evidence" value="ECO:0007669"/>
    <property type="project" value="UniProtKB-SubCell"/>
</dbReference>
<dbReference type="GO" id="GO:0055085">
    <property type="term" value="P:transmembrane transport"/>
    <property type="evidence" value="ECO:0007669"/>
    <property type="project" value="InterPro"/>
</dbReference>
<dbReference type="OrthoDB" id="288203at2759"/>
<keyword evidence="2 5" id="KW-0812">Transmembrane</keyword>
<feature type="transmembrane region" description="Helical" evidence="5">
    <location>
        <begin position="130"/>
        <end position="150"/>
    </location>
</feature>
<keyword evidence="8" id="KW-1185">Reference proteome</keyword>
<sequence>MDASRIEIDEFEIDEPKLTCKSAGKWILENYFSNAALKRRLPILQWLPGYQFNEFKGDLVAGLSIAFTLIPQALAMGLMADLPITYGLYSSIFGNFVYAIFGSSKYCNIGPTAIQAIFTASYVQIGGPNYAFLLAFISGVMQAVIGLLSLDFIVDFFSFPVTSAFINAASITVIVSQLQSFFGMPKLKNQSPNSFILAYETARKITTIRAADTILGTLCILFIMILKITGDWVKKWKNDFNDDSIESDASDDINANKAKKWKRYRRILKPIIYWTSLGRNFIIVVICSIIAFILRDQHLFTLAAHEHTSLPNFTPPQFTMNITKEINGTTYYETRNFGQILKDLTPGWFVMPLISSLIAISIPKAITEMDPNPISARLMKDKIPVKTFDPSQEIFALGITNLLGSCFKAFPIGVSLARSMISYTSGVKTQFKTFISGTLVVVSMLPQISPIFHYIPESTLSAVIMCAVLLMIKMEDFAIVYRTSFSDFILYVVTFVAILAMGLAFGVLTGVILNIIMLIFKATRPQILSKLEYTPGTRFPYVWVKPTQNIFYPTVDLVSTIAIDTFPNLTQIEEALHLTEAQVSHKHTKLIVVLDGTHIFQTDTSFVIAVKNFILMVRNKGVKVIFFRFRKPIRKSLRAGLFHFGSSFVHTKSNEELYDTINELYGTESTHLIA</sequence>
<feature type="transmembrane region" description="Helical" evidence="5">
    <location>
        <begin position="59"/>
        <end position="80"/>
    </location>
</feature>
<evidence type="ECO:0000256" key="2">
    <source>
        <dbReference type="ARBA" id="ARBA00022692"/>
    </source>
</evidence>
<feature type="transmembrane region" description="Helical" evidence="5">
    <location>
        <begin position="86"/>
        <end position="109"/>
    </location>
</feature>
<evidence type="ECO:0000313" key="7">
    <source>
        <dbReference type="EMBL" id="RWS10300.1"/>
    </source>
</evidence>
<feature type="transmembrane region" description="Helical" evidence="5">
    <location>
        <begin position="434"/>
        <end position="455"/>
    </location>
</feature>